<dbReference type="Proteomes" id="UP000195521">
    <property type="component" value="Unassembled WGS sequence"/>
</dbReference>
<evidence type="ECO:0000313" key="1">
    <source>
        <dbReference type="EMBL" id="GAW83348.1"/>
    </source>
</evidence>
<comment type="caution">
    <text evidence="1">The sequence shown here is derived from an EMBL/GenBank/DDBJ whole genome shotgun (WGS) entry which is preliminary data.</text>
</comment>
<dbReference type="OrthoDB" id="375413at2759"/>
<dbReference type="GeneID" id="39750091"/>
<gene>
    <name evidence="1" type="ORF">PGO_141420</name>
</gene>
<reference evidence="2" key="1">
    <citation type="submission" date="2017-04" db="EMBL/GenBank/DDBJ databases">
        <title>Plasmodium gonderi genome.</title>
        <authorList>
            <person name="Arisue N."/>
            <person name="Honma H."/>
            <person name="Kawai S."/>
            <person name="Tougan T."/>
            <person name="Tanabe K."/>
            <person name="Horii T."/>
        </authorList>
    </citation>
    <scope>NUCLEOTIDE SEQUENCE [LARGE SCALE GENOMIC DNA]</scope>
    <source>
        <strain evidence="2">ATCC 30045</strain>
    </source>
</reference>
<sequence length="736" mass="86879">MEELKNIIPDEVKEILSCLQEGNSNFQKYFGILKNEYLNKDPINNTTCLVKYILKNLKISEFQKNACHYLADIVLYIQGVNKIIRENENEFTEDILILDKKDEFEFREGQNYDSVYPHDTIYPEYRVEIRDGRLRQFTSKDYRNEIIKNCTKNINYLELMYVISTTVSPQNGYVLYNNIFHKVEISYQYKLLSLEYFAHVVNKITTERAKYIAQILPLILEKFYSIDGSPYYNDRVNNLDTLVSMCKFVNVLCDESIKAQEDDKEDVALHSIVAFIMKILSYHNTDLPINRNVERLLKHIHYDDLDYEECLKVYTNLSSNLYKNKKEIIVKECLSCLTWRLSIINSNIPRILESVNIIIPNTNTCALENSTLEISILCYLILIERINELCFPLIYSELYLFNLMMRNSYNLILCVPEVNERIKYNLLIKAYHFIFVCSVISKIISKRSSENYSNIHNFKWRPLEFLKTLHRTLYDYRKFKTYSKSIYNSICIIMRHFHWDIFYSLHYKLLNEALPDNARSLIAAFVKDEIYKQIIRIIKKEDLMKENLYKNENFAKYTNIPPNGSCEKNNTNSLVTQEGSLEEMKINEFIKEINNLGQQIKNIIYLLLSEDSVLLNVDSIIVVLNMIKMILLNKKFKSFYKFVVNIDQPSTCFLQSKIKHFYNQIKIEKTILEREKREDGGARYTGMEGNALVDIPYHKMIISKDNSISMNELEIIVMLLGDVETSIENIKAFQER</sequence>
<dbReference type="EMBL" id="BDQF01000015">
    <property type="protein sequence ID" value="GAW83348.1"/>
    <property type="molecule type" value="Genomic_DNA"/>
</dbReference>
<dbReference type="OMA" id="NILMPNA"/>
<name>A0A1Y1JP80_PLAGO</name>
<organism evidence="1 2">
    <name type="scientific">Plasmodium gonderi</name>
    <dbReference type="NCBI Taxonomy" id="77519"/>
    <lineage>
        <taxon>Eukaryota</taxon>
        <taxon>Sar</taxon>
        <taxon>Alveolata</taxon>
        <taxon>Apicomplexa</taxon>
        <taxon>Aconoidasida</taxon>
        <taxon>Haemosporida</taxon>
        <taxon>Plasmodiidae</taxon>
        <taxon>Plasmodium</taxon>
        <taxon>Plasmodium (Plasmodium)</taxon>
    </lineage>
</organism>
<accession>A0A1Y1JP80</accession>
<keyword evidence="2" id="KW-1185">Reference proteome</keyword>
<dbReference type="RefSeq" id="XP_028545937.1">
    <property type="nucleotide sequence ID" value="XM_028690136.1"/>
</dbReference>
<evidence type="ECO:0000313" key="2">
    <source>
        <dbReference type="Proteomes" id="UP000195521"/>
    </source>
</evidence>
<protein>
    <submittedName>
        <fullName evidence="1">Uncharacterized protein</fullName>
    </submittedName>
</protein>
<proteinExistence type="predicted"/>
<dbReference type="AlphaFoldDB" id="A0A1Y1JP80"/>